<dbReference type="GO" id="GO:0016787">
    <property type="term" value="F:hydrolase activity"/>
    <property type="evidence" value="ECO:0007669"/>
    <property type="project" value="UniProtKB-KW"/>
</dbReference>
<dbReference type="Pfam" id="PF00561">
    <property type="entry name" value="Abhydrolase_1"/>
    <property type="match status" value="1"/>
</dbReference>
<dbReference type="OMA" id="WINMAVT"/>
<evidence type="ECO:0000256" key="1">
    <source>
        <dbReference type="ARBA" id="ARBA00022801"/>
    </source>
</evidence>
<dbReference type="EMBL" id="LNRQ01000008">
    <property type="protein sequence ID" value="KZM84467.1"/>
    <property type="molecule type" value="Genomic_DNA"/>
</dbReference>
<proteinExistence type="inferred from homology"/>
<dbReference type="KEGG" id="dcr:108198003"/>
<dbReference type="Gramene" id="KZM84467">
    <property type="protein sequence ID" value="KZM84467"/>
    <property type="gene ID" value="DCAR_028111"/>
</dbReference>
<comment type="caution">
    <text evidence="4">The sequence shown here is derived from an EMBL/GenBank/DDBJ whole genome shotgun (WGS) entry which is preliminary data.</text>
</comment>
<evidence type="ECO:0000259" key="3">
    <source>
        <dbReference type="Pfam" id="PF00561"/>
    </source>
</evidence>
<sequence length="321" mass="36384">MEKIEHKYIGVDGLKLHVAEIGPPSGSPTILFLHGFPELWYTWRFQMIAVANAGYRAIAPDYRGYGWSDSPPEPDKATFDDFVSDMAAVLDALHISKVFVIGQDVGAMVAYLFALRYPERVHGIVTLGVPFMPPRPVEYHNLLPEGFYITRWQEPGRAEADFARHDAKSIVRTIYILFARSEIPIAPENQEIMDMVEPSTPLPSWFTEEDLAVYGAAFEKTGFQTALQVPYRTIRPNKDMQQPINIPDPKVEAPALFVTGEKDYVSKFPEMENYIKSGAVKMFVPNLEIEYIPEGSHFISEQFPDKVNEIILSFITKNYEG</sequence>
<dbReference type="PRINTS" id="PR00412">
    <property type="entry name" value="EPOXHYDRLASE"/>
</dbReference>
<dbReference type="SUPFAM" id="SSF53474">
    <property type="entry name" value="alpha/beta-Hydrolases"/>
    <property type="match status" value="1"/>
</dbReference>
<dbReference type="InterPro" id="IPR000073">
    <property type="entry name" value="AB_hydrolase_1"/>
</dbReference>
<reference evidence="4" key="1">
    <citation type="journal article" date="2016" name="Nat. Genet.">
        <title>A high-quality carrot genome assembly provides new insights into carotenoid accumulation and asterid genome evolution.</title>
        <authorList>
            <person name="Iorizzo M."/>
            <person name="Ellison S."/>
            <person name="Senalik D."/>
            <person name="Zeng P."/>
            <person name="Satapoomin P."/>
            <person name="Huang J."/>
            <person name="Bowman M."/>
            <person name="Iovene M."/>
            <person name="Sanseverino W."/>
            <person name="Cavagnaro P."/>
            <person name="Yildiz M."/>
            <person name="Macko-Podgorni A."/>
            <person name="Moranska E."/>
            <person name="Grzebelus E."/>
            <person name="Grzebelus D."/>
            <person name="Ashrafi H."/>
            <person name="Zheng Z."/>
            <person name="Cheng S."/>
            <person name="Spooner D."/>
            <person name="Van Deynze A."/>
            <person name="Simon P."/>
        </authorList>
    </citation>
    <scope>NUCLEOTIDE SEQUENCE [LARGE SCALE GENOMIC DNA]</scope>
    <source>
        <tissue evidence="4">Leaf</tissue>
    </source>
</reference>
<dbReference type="OrthoDB" id="7130006at2759"/>
<comment type="similarity">
    <text evidence="2">Belongs to the AB hydrolase superfamily. Epoxide hydrolase family.</text>
</comment>
<name>A0A175YM89_DAUCS</name>
<dbReference type="InterPro" id="IPR029058">
    <property type="entry name" value="AB_hydrolase_fold"/>
</dbReference>
<organism evidence="4">
    <name type="scientific">Daucus carota subsp. sativus</name>
    <name type="common">Carrot</name>
    <dbReference type="NCBI Taxonomy" id="79200"/>
    <lineage>
        <taxon>Eukaryota</taxon>
        <taxon>Viridiplantae</taxon>
        <taxon>Streptophyta</taxon>
        <taxon>Embryophyta</taxon>
        <taxon>Tracheophyta</taxon>
        <taxon>Spermatophyta</taxon>
        <taxon>Magnoliopsida</taxon>
        <taxon>eudicotyledons</taxon>
        <taxon>Gunneridae</taxon>
        <taxon>Pentapetalae</taxon>
        <taxon>asterids</taxon>
        <taxon>campanulids</taxon>
        <taxon>Apiales</taxon>
        <taxon>Apiaceae</taxon>
        <taxon>Apioideae</taxon>
        <taxon>Scandiceae</taxon>
        <taxon>Daucinae</taxon>
        <taxon>Daucus</taxon>
        <taxon>Daucus sect. Daucus</taxon>
    </lineage>
</organism>
<gene>
    <name evidence="4" type="ORF">DCAR_028111</name>
</gene>
<accession>A0A175YM89</accession>
<keyword evidence="1" id="KW-0378">Hydrolase</keyword>
<evidence type="ECO:0000256" key="2">
    <source>
        <dbReference type="ARBA" id="ARBA00038334"/>
    </source>
</evidence>
<dbReference type="Gene3D" id="3.40.50.1820">
    <property type="entry name" value="alpha/beta hydrolase"/>
    <property type="match status" value="1"/>
</dbReference>
<dbReference type="PRINTS" id="PR00111">
    <property type="entry name" value="ABHYDROLASE"/>
</dbReference>
<dbReference type="InterPro" id="IPR000639">
    <property type="entry name" value="Epox_hydrolase-like"/>
</dbReference>
<dbReference type="STRING" id="79200.A0A175YM89"/>
<protein>
    <recommendedName>
        <fullName evidence="3">AB hydrolase-1 domain-containing protein</fullName>
    </recommendedName>
</protein>
<evidence type="ECO:0000313" key="4">
    <source>
        <dbReference type="EMBL" id="KZM84467.1"/>
    </source>
</evidence>
<feature type="domain" description="AB hydrolase-1" evidence="3">
    <location>
        <begin position="28"/>
        <end position="298"/>
    </location>
</feature>
<dbReference type="AlphaFoldDB" id="A0A175YM89"/>
<dbReference type="PANTHER" id="PTHR43329">
    <property type="entry name" value="EPOXIDE HYDROLASE"/>
    <property type="match status" value="1"/>
</dbReference>